<organism evidence="5 6">
    <name type="scientific">Kineococcus xinjiangensis</name>
    <dbReference type="NCBI Taxonomy" id="512762"/>
    <lineage>
        <taxon>Bacteria</taxon>
        <taxon>Bacillati</taxon>
        <taxon>Actinomycetota</taxon>
        <taxon>Actinomycetes</taxon>
        <taxon>Kineosporiales</taxon>
        <taxon>Kineosporiaceae</taxon>
        <taxon>Kineococcus</taxon>
    </lineage>
</organism>
<evidence type="ECO:0000256" key="3">
    <source>
        <dbReference type="ARBA" id="ARBA00023315"/>
    </source>
</evidence>
<comment type="catalytic activity">
    <reaction evidence="4">
        <text>a 2-deoxystreptamine antibiotic + acetyl-CoA = an N(3)-acetyl-2-deoxystreptamine antibiotic + CoA + H(+)</text>
        <dbReference type="Rhea" id="RHEA:12665"/>
        <dbReference type="ChEBI" id="CHEBI:15378"/>
        <dbReference type="ChEBI" id="CHEBI:57287"/>
        <dbReference type="ChEBI" id="CHEBI:57288"/>
        <dbReference type="ChEBI" id="CHEBI:57921"/>
        <dbReference type="ChEBI" id="CHEBI:77452"/>
        <dbReference type="EC" id="2.3.1.81"/>
    </reaction>
</comment>
<comment type="caution">
    <text evidence="5">The sequence shown here is derived from an EMBL/GenBank/DDBJ whole genome shotgun (WGS) entry which is preliminary data.</text>
</comment>
<dbReference type="PANTHER" id="PTHR11104">
    <property type="entry name" value="AMINOGLYCOSIDE N3-ACETYLTRANSFERASE"/>
    <property type="match status" value="1"/>
</dbReference>
<evidence type="ECO:0000313" key="6">
    <source>
        <dbReference type="Proteomes" id="UP000239485"/>
    </source>
</evidence>
<dbReference type="Proteomes" id="UP000239485">
    <property type="component" value="Unassembled WGS sequence"/>
</dbReference>
<keyword evidence="3 4" id="KW-0012">Acyltransferase</keyword>
<dbReference type="PANTHER" id="PTHR11104:SF0">
    <property type="entry name" value="SPBETA PROPHAGE-DERIVED AMINOGLYCOSIDE N(3')-ACETYLTRANSFERASE-LIKE PROTEIN YOKD"/>
    <property type="match status" value="1"/>
</dbReference>
<keyword evidence="6" id="KW-1185">Reference proteome</keyword>
<dbReference type="InterPro" id="IPR028345">
    <property type="entry name" value="Antibiotic_NAT-like"/>
</dbReference>
<sequence length="277" mass="30155">MNVTPNQVVTATSLTEDLRRLGVQPGSVLLVHASLSALGWVAGGEQAVLEALRTAVGPEGTLVMPAQSWQLCDPAYLNDPQVPERWWPAVRNNLPVFDRHRTPTRTMGAVAELFRSQPESLRSDHPHRSFAAAGPHAETVVARHELAEPVGEGSPLKPLYDLGAQVLLLGVGYGKCTALHLAEERCDYPGKHRVRNGAALKREGRRVWVSWEELWVADDDFTEVGRAFAEATGLERRGAAGRAEAVLVPMRDLVDFAASWFPATRSAEVFGTDPTAS</sequence>
<accession>A0A2S6IWD7</accession>
<reference evidence="5 6" key="1">
    <citation type="submission" date="2018-02" db="EMBL/GenBank/DDBJ databases">
        <title>Genomic Encyclopedia of Archaeal and Bacterial Type Strains, Phase II (KMG-II): from individual species to whole genera.</title>
        <authorList>
            <person name="Goeker M."/>
        </authorList>
    </citation>
    <scope>NUCLEOTIDE SEQUENCE [LARGE SCALE GENOMIC DNA]</scope>
    <source>
        <strain evidence="5 6">DSM 22857</strain>
    </source>
</reference>
<dbReference type="EC" id="2.3.1.-" evidence="4"/>
<evidence type="ECO:0000256" key="1">
    <source>
        <dbReference type="ARBA" id="ARBA00006383"/>
    </source>
</evidence>
<dbReference type="AlphaFoldDB" id="A0A2S6IWD7"/>
<proteinExistence type="inferred from homology"/>
<dbReference type="OrthoDB" id="7330654at2"/>
<evidence type="ECO:0000313" key="5">
    <source>
        <dbReference type="EMBL" id="PPK98471.1"/>
    </source>
</evidence>
<protein>
    <recommendedName>
        <fullName evidence="4">Aminoglycoside N(3)-acetyltransferase</fullName>
        <ecNumber evidence="4">2.3.1.-</ecNumber>
    </recommendedName>
</protein>
<keyword evidence="4" id="KW-0046">Antibiotic resistance</keyword>
<dbReference type="EMBL" id="PTJD01000001">
    <property type="protein sequence ID" value="PPK98471.1"/>
    <property type="molecule type" value="Genomic_DNA"/>
</dbReference>
<dbReference type="Pfam" id="PF02522">
    <property type="entry name" value="Antibiotic_NAT"/>
    <property type="match status" value="1"/>
</dbReference>
<dbReference type="GO" id="GO:0046353">
    <property type="term" value="F:aminoglycoside 3-N-acetyltransferase activity"/>
    <property type="evidence" value="ECO:0007669"/>
    <property type="project" value="UniProtKB-EC"/>
</dbReference>
<keyword evidence="2 4" id="KW-0808">Transferase</keyword>
<dbReference type="InterPro" id="IPR003679">
    <property type="entry name" value="Amioglycoside_AcTrfase"/>
</dbReference>
<evidence type="ECO:0000256" key="4">
    <source>
        <dbReference type="RuleBase" id="RU365031"/>
    </source>
</evidence>
<comment type="similarity">
    <text evidence="1 4">Belongs to the antibiotic N-acetyltransferase family.</text>
</comment>
<dbReference type="GO" id="GO:0046677">
    <property type="term" value="P:response to antibiotic"/>
    <property type="evidence" value="ECO:0007669"/>
    <property type="project" value="UniProtKB-KW"/>
</dbReference>
<dbReference type="RefSeq" id="WP_104431242.1">
    <property type="nucleotide sequence ID" value="NZ_PTJD01000001.1"/>
</dbReference>
<evidence type="ECO:0000256" key="2">
    <source>
        <dbReference type="ARBA" id="ARBA00022679"/>
    </source>
</evidence>
<name>A0A2S6IWD7_9ACTN</name>
<dbReference type="SUPFAM" id="SSF110710">
    <property type="entry name" value="TTHA0583/YokD-like"/>
    <property type="match status" value="1"/>
</dbReference>
<gene>
    <name evidence="5" type="ORF">CLV92_101166</name>
</gene>